<keyword evidence="5" id="KW-0716">Sensory transduction</keyword>
<dbReference type="PROSITE" id="PS50046">
    <property type="entry name" value="PHYTOCHROME_2"/>
    <property type="match status" value="1"/>
</dbReference>
<dbReference type="InterPro" id="IPR003018">
    <property type="entry name" value="GAF"/>
</dbReference>
<dbReference type="PANTHER" id="PTHR43065">
    <property type="entry name" value="SENSOR HISTIDINE KINASE"/>
    <property type="match status" value="1"/>
</dbReference>
<dbReference type="Pfam" id="PF00360">
    <property type="entry name" value="PHY"/>
    <property type="match status" value="1"/>
</dbReference>
<comment type="catalytic activity">
    <reaction evidence="1">
        <text>ATP + protein L-histidine = ADP + protein N-phospho-L-histidine.</text>
        <dbReference type="EC" id="2.7.13.3"/>
    </reaction>
</comment>
<dbReference type="SMART" id="SM00388">
    <property type="entry name" value="HisKA"/>
    <property type="match status" value="1"/>
</dbReference>
<name>A0A0K6GX05_9NEIS</name>
<dbReference type="SUPFAM" id="SSF47384">
    <property type="entry name" value="Homodimeric domain of signal transducing histidine kinase"/>
    <property type="match status" value="1"/>
</dbReference>
<dbReference type="SUPFAM" id="SSF55785">
    <property type="entry name" value="PYP-like sensor domain (PAS domain)"/>
    <property type="match status" value="1"/>
</dbReference>
<dbReference type="Gene3D" id="3.30.450.270">
    <property type="match status" value="1"/>
</dbReference>
<dbReference type="PRINTS" id="PR01033">
    <property type="entry name" value="PHYTOCHROME"/>
</dbReference>
<keyword evidence="7" id="KW-0675">Receptor</keyword>
<evidence type="ECO:0000259" key="9">
    <source>
        <dbReference type="PROSITE" id="PS50109"/>
    </source>
</evidence>
<evidence type="ECO:0000256" key="7">
    <source>
        <dbReference type="ARBA" id="ARBA00023170"/>
    </source>
</evidence>
<evidence type="ECO:0000256" key="2">
    <source>
        <dbReference type="ARBA" id="ARBA00006402"/>
    </source>
</evidence>
<dbReference type="EC" id="2.7.13.3" evidence="3"/>
<dbReference type="AlphaFoldDB" id="A0A0K6GX05"/>
<feature type="domain" description="Phytochrome chromophore attachment site" evidence="8">
    <location>
        <begin position="142"/>
        <end position="300"/>
    </location>
</feature>
<evidence type="ECO:0000256" key="5">
    <source>
        <dbReference type="ARBA" id="ARBA00022606"/>
    </source>
</evidence>
<evidence type="ECO:0000256" key="1">
    <source>
        <dbReference type="ARBA" id="ARBA00000085"/>
    </source>
</evidence>
<dbReference type="GO" id="GO:0000155">
    <property type="term" value="F:phosphorelay sensor kinase activity"/>
    <property type="evidence" value="ECO:0007669"/>
    <property type="project" value="InterPro"/>
</dbReference>
<dbReference type="GO" id="GO:0006355">
    <property type="term" value="P:regulation of DNA-templated transcription"/>
    <property type="evidence" value="ECO:0007669"/>
    <property type="project" value="InterPro"/>
</dbReference>
<proteinExistence type="inferred from homology"/>
<dbReference type="PROSITE" id="PS50109">
    <property type="entry name" value="HIS_KIN"/>
    <property type="match status" value="1"/>
</dbReference>
<dbReference type="InterPro" id="IPR003594">
    <property type="entry name" value="HATPase_dom"/>
</dbReference>
<accession>A0A0K6GX05</accession>
<keyword evidence="6" id="KW-0157">Chromophore</keyword>
<dbReference type="RefSeq" id="WP_055433873.1">
    <property type="nucleotide sequence ID" value="NZ_CYHA01000003.1"/>
</dbReference>
<dbReference type="InterPro" id="IPR005467">
    <property type="entry name" value="His_kinase_dom"/>
</dbReference>
<dbReference type="InterPro" id="IPR029016">
    <property type="entry name" value="GAF-like_dom_sf"/>
</dbReference>
<dbReference type="EMBL" id="CYHA01000003">
    <property type="protein sequence ID" value="CUA83277.1"/>
    <property type="molecule type" value="Genomic_DNA"/>
</dbReference>
<dbReference type="InterPro" id="IPR043150">
    <property type="entry name" value="Phytochrome_PHY_sf"/>
</dbReference>
<dbReference type="InterPro" id="IPR013515">
    <property type="entry name" value="Phytochrome_cen-reg"/>
</dbReference>
<dbReference type="Gene3D" id="3.30.450.20">
    <property type="entry name" value="PAS domain"/>
    <property type="match status" value="1"/>
</dbReference>
<dbReference type="Pfam" id="PF08446">
    <property type="entry name" value="PAS_2"/>
    <property type="match status" value="1"/>
</dbReference>
<dbReference type="Pfam" id="PF00512">
    <property type="entry name" value="HisKA"/>
    <property type="match status" value="1"/>
</dbReference>
<organism evidence="10 11">
    <name type="scientific">Gulbenkiania indica</name>
    <dbReference type="NCBI Taxonomy" id="375574"/>
    <lineage>
        <taxon>Bacteria</taxon>
        <taxon>Pseudomonadati</taxon>
        <taxon>Pseudomonadota</taxon>
        <taxon>Betaproteobacteria</taxon>
        <taxon>Neisseriales</taxon>
        <taxon>Chromobacteriaceae</taxon>
        <taxon>Gulbenkiania</taxon>
    </lineage>
</organism>
<dbReference type="OrthoDB" id="9808408at2"/>
<dbReference type="InterPro" id="IPR001294">
    <property type="entry name" value="Phytochrome"/>
</dbReference>
<dbReference type="InterPro" id="IPR003661">
    <property type="entry name" value="HisK_dim/P_dom"/>
</dbReference>
<dbReference type="Pfam" id="PF02518">
    <property type="entry name" value="HATPase_c"/>
    <property type="match status" value="1"/>
</dbReference>
<dbReference type="STRING" id="375574.GCA_001418035_01454"/>
<dbReference type="GO" id="GO:0009584">
    <property type="term" value="P:detection of visible light"/>
    <property type="evidence" value="ECO:0007669"/>
    <property type="project" value="InterPro"/>
</dbReference>
<dbReference type="Gene3D" id="1.10.287.130">
    <property type="match status" value="1"/>
</dbReference>
<dbReference type="Proteomes" id="UP000243535">
    <property type="component" value="Unassembled WGS sequence"/>
</dbReference>
<keyword evidence="10" id="KW-0808">Transferase</keyword>
<dbReference type="InterPro" id="IPR036890">
    <property type="entry name" value="HATPase_C_sf"/>
</dbReference>
<evidence type="ECO:0000259" key="8">
    <source>
        <dbReference type="PROSITE" id="PS50046"/>
    </source>
</evidence>
<evidence type="ECO:0000313" key="10">
    <source>
        <dbReference type="EMBL" id="CUA83277.1"/>
    </source>
</evidence>
<dbReference type="CDD" id="cd00082">
    <property type="entry name" value="HisKA"/>
    <property type="match status" value="1"/>
</dbReference>
<dbReference type="GO" id="GO:0009881">
    <property type="term" value="F:photoreceptor activity"/>
    <property type="evidence" value="ECO:0007669"/>
    <property type="project" value="UniProtKB-KW"/>
</dbReference>
<dbReference type="Gene3D" id="3.30.565.10">
    <property type="entry name" value="Histidine kinase-like ATPase, C-terminal domain"/>
    <property type="match status" value="1"/>
</dbReference>
<dbReference type="InterPro" id="IPR016132">
    <property type="entry name" value="Phyto_chromo_attachment"/>
</dbReference>
<evidence type="ECO:0000256" key="4">
    <source>
        <dbReference type="ARBA" id="ARBA00022543"/>
    </source>
</evidence>
<gene>
    <name evidence="10" type="ORF">Ga0061063_1663</name>
</gene>
<keyword evidence="10" id="KW-0418">Kinase</keyword>
<evidence type="ECO:0000256" key="3">
    <source>
        <dbReference type="ARBA" id="ARBA00012438"/>
    </source>
</evidence>
<dbReference type="Gene3D" id="3.30.450.40">
    <property type="match status" value="1"/>
</dbReference>
<evidence type="ECO:0000256" key="6">
    <source>
        <dbReference type="ARBA" id="ARBA00022991"/>
    </source>
</evidence>
<dbReference type="InterPro" id="IPR013654">
    <property type="entry name" value="PAS_2"/>
</dbReference>
<keyword evidence="4" id="KW-0600">Photoreceptor protein</keyword>
<dbReference type="InterPro" id="IPR035965">
    <property type="entry name" value="PAS-like_dom_sf"/>
</dbReference>
<dbReference type="InterPro" id="IPR036097">
    <property type="entry name" value="HisK_dim/P_sf"/>
</dbReference>
<evidence type="ECO:0000313" key="11">
    <source>
        <dbReference type="Proteomes" id="UP000243535"/>
    </source>
</evidence>
<dbReference type="SMART" id="SM00065">
    <property type="entry name" value="GAF"/>
    <property type="match status" value="1"/>
</dbReference>
<keyword evidence="11" id="KW-1185">Reference proteome</keyword>
<dbReference type="SUPFAM" id="SSF55781">
    <property type="entry name" value="GAF domain-like"/>
    <property type="match status" value="2"/>
</dbReference>
<protein>
    <recommendedName>
        <fullName evidence="3">histidine kinase</fullName>
        <ecNumber evidence="3">2.7.13.3</ecNumber>
    </recommendedName>
</protein>
<dbReference type="Pfam" id="PF01590">
    <property type="entry name" value="GAF"/>
    <property type="match status" value="1"/>
</dbReference>
<dbReference type="PANTHER" id="PTHR43065:SF42">
    <property type="entry name" value="TWO-COMPONENT SENSOR PPRA"/>
    <property type="match status" value="1"/>
</dbReference>
<feature type="domain" description="Histidine kinase" evidence="9">
    <location>
        <begin position="512"/>
        <end position="723"/>
    </location>
</feature>
<reference evidence="11" key="1">
    <citation type="submission" date="2015-08" db="EMBL/GenBank/DDBJ databases">
        <authorList>
            <person name="Varghese N."/>
        </authorList>
    </citation>
    <scope>NUCLEOTIDE SEQUENCE [LARGE SCALE GENOMIC DNA]</scope>
    <source>
        <strain evidence="11">DSM 17901</strain>
    </source>
</reference>
<comment type="similarity">
    <text evidence="2">In the N-terminal section; belongs to the phytochrome family.</text>
</comment>
<dbReference type="SMART" id="SM00387">
    <property type="entry name" value="HATPase_c"/>
    <property type="match status" value="1"/>
</dbReference>
<dbReference type="SUPFAM" id="SSF55874">
    <property type="entry name" value="ATPase domain of HSP90 chaperone/DNA topoisomerase II/histidine kinase"/>
    <property type="match status" value="1"/>
</dbReference>
<sequence>MQQNTFFPPVTLQNCEDEPIHLPGSIQPHGALLGFDAQARLLTRSGNAETLLGPLPPLGEGLAETHLSPQVRAFIARLAAGDDTGMETAELTTGAVCYDVVAHWHEGVLLAEFEARPADAPPLAQFALQAHRTISRIQRHRELQGLLEEAVEEIRRMTGFDRVMAYRFRSDDSGEVVAEARRDDLVSYRGQRYPASDIPAQARRLYVVNAIRLIADVGYRPVPLEPQRHPVTGAPFDLSHSVLRSVSPIHCEYLGNMGVAASMSISIVIDGRLWGLFACHHMTPRVVAHAVRMAAQLLSQMCGVVIERVESANRRALQAQVSERRTALVEAAMRTPDLVHALTRNALNVRHLVPCDAAAVLLKDETVVLSDAPLDAFVGDIVRRLEDETVGEVFHTDHWTPTAGVDPHGFFGVLAIPFSRDEGGWVIWLRQEQVQSVKWGGKPEKSLSYGPSGARLTPRGSFDAWTEVVRETSLPWLAEEVEQARALRGELVELCLSRLVETDRMRHRFLAMLGHDLRDPLQAISMAAGILTRSSHAASARVGGRIGNASRRMERLITQLLDLSRLQAGLGLPLNRSPQPLTALTEELLQEVQLAYPQLALHAALAPDLSAQVDPDRYGQMLLNLVSNARSHSKPGMPITVSLAEEDGQAVLAVGNASAPLPPGINSQLYKPFKSGGPNARNKGGLGLGLFITYHMAAAHSGHLALDYQDGRVVATLRLPLQPPV</sequence>